<keyword evidence="3" id="KW-0808">Transferase</keyword>
<keyword evidence="5 7" id="KW-0573">Peptidoglycan synthesis</keyword>
<evidence type="ECO:0000256" key="6">
    <source>
        <dbReference type="ARBA" id="ARBA00023316"/>
    </source>
</evidence>
<keyword evidence="4 7" id="KW-0133">Cell shape</keyword>
<dbReference type="InterPro" id="IPR005490">
    <property type="entry name" value="LD_TPept_cat_dom"/>
</dbReference>
<feature type="domain" description="L,D-TPase catalytic" evidence="8">
    <location>
        <begin position="15"/>
        <end position="184"/>
    </location>
</feature>
<dbReference type="Pfam" id="PF03734">
    <property type="entry name" value="YkuD"/>
    <property type="match status" value="1"/>
</dbReference>
<organism evidence="9 10">
    <name type="scientific">Oricola thermophila</name>
    <dbReference type="NCBI Taxonomy" id="2742145"/>
    <lineage>
        <taxon>Bacteria</taxon>
        <taxon>Pseudomonadati</taxon>
        <taxon>Pseudomonadota</taxon>
        <taxon>Alphaproteobacteria</taxon>
        <taxon>Hyphomicrobiales</taxon>
        <taxon>Ahrensiaceae</taxon>
        <taxon>Oricola</taxon>
    </lineage>
</organism>
<evidence type="ECO:0000256" key="4">
    <source>
        <dbReference type="ARBA" id="ARBA00022960"/>
    </source>
</evidence>
<keyword evidence="6 7" id="KW-0961">Cell wall biogenesis/degradation</keyword>
<feature type="active site" description="Nucleophile" evidence="7">
    <location>
        <position position="160"/>
    </location>
</feature>
<comment type="pathway">
    <text evidence="1 7">Cell wall biogenesis; peptidoglycan biosynthesis.</text>
</comment>
<keyword evidence="10" id="KW-1185">Reference proteome</keyword>
<dbReference type="SUPFAM" id="SSF141523">
    <property type="entry name" value="L,D-transpeptidase catalytic domain-like"/>
    <property type="match status" value="1"/>
</dbReference>
<dbReference type="UniPathway" id="UPA00219"/>
<dbReference type="PANTHER" id="PTHR38589">
    <property type="entry name" value="BLR0621 PROTEIN"/>
    <property type="match status" value="1"/>
</dbReference>
<dbReference type="GO" id="GO:0071555">
    <property type="term" value="P:cell wall organization"/>
    <property type="evidence" value="ECO:0007669"/>
    <property type="project" value="UniProtKB-UniRule"/>
</dbReference>
<dbReference type="GO" id="GO:0009252">
    <property type="term" value="P:peptidoglycan biosynthetic process"/>
    <property type="evidence" value="ECO:0007669"/>
    <property type="project" value="UniProtKB-UniPathway"/>
</dbReference>
<dbReference type="GO" id="GO:0004180">
    <property type="term" value="F:carboxypeptidase activity"/>
    <property type="evidence" value="ECO:0007669"/>
    <property type="project" value="UniProtKB-ARBA"/>
</dbReference>
<evidence type="ECO:0000256" key="2">
    <source>
        <dbReference type="ARBA" id="ARBA00005992"/>
    </source>
</evidence>
<evidence type="ECO:0000259" key="8">
    <source>
        <dbReference type="PROSITE" id="PS52029"/>
    </source>
</evidence>
<accession>A0A6N1VG50</accession>
<dbReference type="CDD" id="cd16913">
    <property type="entry name" value="YkuD_like"/>
    <property type="match status" value="1"/>
</dbReference>
<evidence type="ECO:0000256" key="5">
    <source>
        <dbReference type="ARBA" id="ARBA00022984"/>
    </source>
</evidence>
<dbReference type="GO" id="GO:0016740">
    <property type="term" value="F:transferase activity"/>
    <property type="evidence" value="ECO:0007669"/>
    <property type="project" value="UniProtKB-KW"/>
</dbReference>
<feature type="active site" description="Proton donor/acceptor" evidence="7">
    <location>
        <position position="148"/>
    </location>
</feature>
<dbReference type="PROSITE" id="PS52029">
    <property type="entry name" value="LD_TPASE"/>
    <property type="match status" value="1"/>
</dbReference>
<dbReference type="AlphaFoldDB" id="A0A6N1VG50"/>
<evidence type="ECO:0000256" key="7">
    <source>
        <dbReference type="PROSITE-ProRule" id="PRU01373"/>
    </source>
</evidence>
<evidence type="ECO:0000313" key="9">
    <source>
        <dbReference type="EMBL" id="QKV19881.1"/>
    </source>
</evidence>
<comment type="similarity">
    <text evidence="2">Belongs to the YkuD family.</text>
</comment>
<name>A0A6N1VG50_9HYPH</name>
<reference evidence="9 10" key="1">
    <citation type="submission" date="2020-06" db="EMBL/GenBank/DDBJ databases">
        <title>Oricola thermophila sp. nov. isolated from a tidal sediments.</title>
        <authorList>
            <person name="Kwon K.K."/>
            <person name="Yang S.-H."/>
            <person name="Park M.-J."/>
        </authorList>
    </citation>
    <scope>NUCLEOTIDE SEQUENCE [LARGE SCALE GENOMIC DNA]</scope>
    <source>
        <strain evidence="9 10">MEBiC13590</strain>
    </source>
</reference>
<sequence>MNEKGRGKNRVISTLWVRRAPRDRRRGLLIAGEEAFSCALGRSGMRAPKREGDGATPVGAMRVVAGWYRPDRLARPATLVPLTPITARDGWCDAPADPNYNRPVRLPYAASHEKMLRDDRLYDVCLVLDWNLLPFGRRRNGGSAIFLHVAKPGFPPTEGCIAVAPETMRRLLPRIGPGTVVKTLF</sequence>
<dbReference type="Proteomes" id="UP000509367">
    <property type="component" value="Chromosome"/>
</dbReference>
<dbReference type="EMBL" id="CP054836">
    <property type="protein sequence ID" value="QKV19881.1"/>
    <property type="molecule type" value="Genomic_DNA"/>
</dbReference>
<dbReference type="GO" id="GO:0008360">
    <property type="term" value="P:regulation of cell shape"/>
    <property type="evidence" value="ECO:0007669"/>
    <property type="project" value="UniProtKB-UniRule"/>
</dbReference>
<evidence type="ECO:0000256" key="3">
    <source>
        <dbReference type="ARBA" id="ARBA00022679"/>
    </source>
</evidence>
<dbReference type="RefSeq" id="WP_175277772.1">
    <property type="nucleotide sequence ID" value="NZ_CP054836.1"/>
</dbReference>
<dbReference type="KEGG" id="orm:HTY61_16205"/>
<evidence type="ECO:0000256" key="1">
    <source>
        <dbReference type="ARBA" id="ARBA00004752"/>
    </source>
</evidence>
<proteinExistence type="inferred from homology"/>
<dbReference type="PANTHER" id="PTHR38589:SF1">
    <property type="entry name" value="BLR0621 PROTEIN"/>
    <property type="match status" value="1"/>
</dbReference>
<gene>
    <name evidence="9" type="ORF">HTY61_16205</name>
</gene>
<dbReference type="InterPro" id="IPR038063">
    <property type="entry name" value="Transpep_catalytic_dom"/>
</dbReference>
<protein>
    <submittedName>
        <fullName evidence="9">L,D-transpeptidase family protein</fullName>
    </submittedName>
</protein>
<evidence type="ECO:0000313" key="10">
    <source>
        <dbReference type="Proteomes" id="UP000509367"/>
    </source>
</evidence>